<evidence type="ECO:0000313" key="5">
    <source>
        <dbReference type="Proteomes" id="UP000215546"/>
    </source>
</evidence>
<protein>
    <submittedName>
        <fullName evidence="1">YlbF family regulator</fullName>
    </submittedName>
</protein>
<sequence length="112" mass="13251">MEYKKKAEELAQLLNNSQEFQELKKLHKEVYKKNETNKNMIDDFKKHLFEYQLKIQQTGKEDPEDVQKLQSLQNIIMTNHDIAAYLQADARFSMILKDVYDALEGGIKLEDE</sequence>
<name>A0A233VJN0_FINMA</name>
<accession>A0A233VJN0</accession>
<reference evidence="3" key="1">
    <citation type="journal article" date="2017" name="J. Clin. Microbiol.">
        <title>Finegoldia magna Isolated from Orthopedic Joint Implant-Associated Infections.</title>
        <authorList>
            <person name="Soderquist B."/>
            <person name="Bjorklund S."/>
            <person name="Hellmark B."/>
            <person name="Jensen A."/>
            <person name="Bruggemann H."/>
        </authorList>
    </citation>
    <scope>NUCLEOTIDE SEQUENCE</scope>
    <source>
        <strain evidence="3">12T273</strain>
        <strain evidence="2">CCUG 54800</strain>
    </source>
</reference>
<organism evidence="3 5">
    <name type="scientific">Finegoldia magna</name>
    <name type="common">Peptostreptococcus magnus</name>
    <dbReference type="NCBI Taxonomy" id="1260"/>
    <lineage>
        <taxon>Bacteria</taxon>
        <taxon>Bacillati</taxon>
        <taxon>Bacillota</taxon>
        <taxon>Tissierellia</taxon>
        <taxon>Tissierellales</taxon>
        <taxon>Peptoniphilaceae</taxon>
        <taxon>Finegoldia</taxon>
    </lineage>
</organism>
<dbReference type="SUPFAM" id="SSF158622">
    <property type="entry name" value="YheA/YmcA-like"/>
    <property type="match status" value="1"/>
</dbReference>
<dbReference type="InterPro" id="IPR010368">
    <property type="entry name" value="Com_YlbF"/>
</dbReference>
<evidence type="ECO:0000313" key="1">
    <source>
        <dbReference type="EMBL" id="MBS5964304.1"/>
    </source>
</evidence>
<dbReference type="InterPro" id="IPR023378">
    <property type="entry name" value="YheA/YmcA-like_dom_sf"/>
</dbReference>
<dbReference type="EMBL" id="NDYC01000019">
    <property type="protein sequence ID" value="OXZ27430.1"/>
    <property type="molecule type" value="Genomic_DNA"/>
</dbReference>
<evidence type="ECO:0000313" key="3">
    <source>
        <dbReference type="EMBL" id="OXZ32580.1"/>
    </source>
</evidence>
<gene>
    <name evidence="2" type="ORF">B9N49_03630</name>
    <name evidence="3" type="ORF">B9N55_04935</name>
    <name evidence="1" type="ORF">KIA07_01375</name>
</gene>
<reference evidence="4 5" key="2">
    <citation type="submission" date="2017-04" db="EMBL/GenBank/DDBJ databases">
        <title>Finegoldia magna isolated from orthopedic joint implant-associated infections.</title>
        <authorList>
            <person name="Bjorklund S."/>
            <person name="Bruggemann H."/>
            <person name="Jensen A."/>
            <person name="Hellmark B."/>
            <person name="Soderquist B."/>
        </authorList>
    </citation>
    <scope>NUCLEOTIDE SEQUENCE [LARGE SCALE GENOMIC DNA]</scope>
    <source>
        <strain evidence="5">12T273</strain>
        <strain evidence="4">CCUG 54800</strain>
    </source>
</reference>
<dbReference type="EMBL" id="NDYE01000011">
    <property type="protein sequence ID" value="OXZ32580.1"/>
    <property type="molecule type" value="Genomic_DNA"/>
</dbReference>
<comment type="caution">
    <text evidence="3">The sequence shown here is derived from an EMBL/GenBank/DDBJ whole genome shotgun (WGS) entry which is preliminary data.</text>
</comment>
<dbReference type="RefSeq" id="WP_094205561.1">
    <property type="nucleotide sequence ID" value="NZ_CAUPKI010000001.1"/>
</dbReference>
<dbReference type="Proteomes" id="UP000730862">
    <property type="component" value="Unassembled WGS sequence"/>
</dbReference>
<dbReference type="AlphaFoldDB" id="A0A233VJN0"/>
<evidence type="ECO:0000313" key="2">
    <source>
        <dbReference type="EMBL" id="OXZ27430.1"/>
    </source>
</evidence>
<reference evidence="1" key="3">
    <citation type="submission" date="2021-02" db="EMBL/GenBank/DDBJ databases">
        <title>Infant gut strain persistence is associated with maternal origin, phylogeny, and functional potential including surface adhesion and iron acquisition.</title>
        <authorList>
            <person name="Lou Y.C."/>
        </authorList>
    </citation>
    <scope>NUCLEOTIDE SEQUENCE</scope>
    <source>
        <strain evidence="1">L3_058_000G1_dasL3_058_000G1_concoct_72</strain>
    </source>
</reference>
<dbReference type="Proteomes" id="UP000215546">
    <property type="component" value="Unassembled WGS sequence"/>
</dbReference>
<evidence type="ECO:0000313" key="4">
    <source>
        <dbReference type="Proteomes" id="UP000215413"/>
    </source>
</evidence>
<dbReference type="EMBL" id="JAHAIK010000003">
    <property type="protein sequence ID" value="MBS5964304.1"/>
    <property type="molecule type" value="Genomic_DNA"/>
</dbReference>
<proteinExistence type="predicted"/>
<dbReference type="Proteomes" id="UP000215413">
    <property type="component" value="Unassembled WGS sequence"/>
</dbReference>
<dbReference type="Gene3D" id="1.20.1500.10">
    <property type="entry name" value="YheA/YmcA-like"/>
    <property type="match status" value="1"/>
</dbReference>
<dbReference type="Pfam" id="PF06133">
    <property type="entry name" value="Com_YlbF"/>
    <property type="match status" value="1"/>
</dbReference>